<dbReference type="Pfam" id="PF00975">
    <property type="entry name" value="Thioesterase"/>
    <property type="match status" value="1"/>
</dbReference>
<gene>
    <name evidence="5" type="ORF">KO481_42090</name>
</gene>
<comment type="similarity">
    <text evidence="1">Belongs to the thioesterase family.</text>
</comment>
<name>A0ABS6BF86_9NOCA</name>
<protein>
    <recommendedName>
        <fullName evidence="2">Thioesterase TesA</fullName>
    </recommendedName>
</protein>
<dbReference type="InterPro" id="IPR029058">
    <property type="entry name" value="AB_hydrolase_fold"/>
</dbReference>
<evidence type="ECO:0000313" key="5">
    <source>
        <dbReference type="EMBL" id="MBU3068095.1"/>
    </source>
</evidence>
<evidence type="ECO:0000256" key="1">
    <source>
        <dbReference type="ARBA" id="ARBA00007169"/>
    </source>
</evidence>
<evidence type="ECO:0000256" key="3">
    <source>
        <dbReference type="ARBA" id="ARBA00024293"/>
    </source>
</evidence>
<proteinExistence type="inferred from homology"/>
<dbReference type="GO" id="GO:0016787">
    <property type="term" value="F:hydrolase activity"/>
    <property type="evidence" value="ECO:0007669"/>
    <property type="project" value="UniProtKB-KW"/>
</dbReference>
<organism evidence="5 6">
    <name type="scientific">Nocardia albiluteola</name>
    <dbReference type="NCBI Taxonomy" id="2842303"/>
    <lineage>
        <taxon>Bacteria</taxon>
        <taxon>Bacillati</taxon>
        <taxon>Actinomycetota</taxon>
        <taxon>Actinomycetes</taxon>
        <taxon>Mycobacteriales</taxon>
        <taxon>Nocardiaceae</taxon>
        <taxon>Nocardia</taxon>
    </lineage>
</organism>
<dbReference type="SUPFAM" id="SSF53474">
    <property type="entry name" value="alpha/beta-Hydrolases"/>
    <property type="match status" value="1"/>
</dbReference>
<dbReference type="PANTHER" id="PTHR11487:SF0">
    <property type="entry name" value="S-ACYL FATTY ACID SYNTHASE THIOESTERASE, MEDIUM CHAIN"/>
    <property type="match status" value="1"/>
</dbReference>
<dbReference type="PANTHER" id="PTHR11487">
    <property type="entry name" value="THIOESTERASE"/>
    <property type="match status" value="1"/>
</dbReference>
<dbReference type="InterPro" id="IPR001031">
    <property type="entry name" value="Thioesterase"/>
</dbReference>
<comment type="catalytic activity">
    <reaction evidence="3">
        <text>a fatty acyl-CoA + H2O = a fatty acid + CoA + H(+)</text>
        <dbReference type="Rhea" id="RHEA:16781"/>
        <dbReference type="ChEBI" id="CHEBI:15377"/>
        <dbReference type="ChEBI" id="CHEBI:15378"/>
        <dbReference type="ChEBI" id="CHEBI:28868"/>
        <dbReference type="ChEBI" id="CHEBI:57287"/>
        <dbReference type="ChEBI" id="CHEBI:77636"/>
    </reaction>
</comment>
<sequence length="86" mass="9237">MPIAKGLGSVVDVLAIQYPGRQDRLREPGITDLAYLADLIAAELACLDDGLPAVFFGHSMGAILAFEVAWRLENSGRVPRSERLAA</sequence>
<feature type="domain" description="Thioesterase" evidence="4">
    <location>
        <begin position="5"/>
        <end position="80"/>
    </location>
</feature>
<dbReference type="InterPro" id="IPR012223">
    <property type="entry name" value="TEII"/>
</dbReference>
<evidence type="ECO:0000256" key="2">
    <source>
        <dbReference type="ARBA" id="ARBA00015007"/>
    </source>
</evidence>
<reference evidence="5 6" key="1">
    <citation type="submission" date="2021-06" db="EMBL/GenBank/DDBJ databases">
        <title>Actinomycetes sequencing.</title>
        <authorList>
            <person name="Shan Q."/>
        </authorList>
    </citation>
    <scope>NUCLEOTIDE SEQUENCE [LARGE SCALE GENOMIC DNA]</scope>
    <source>
        <strain evidence="5 6">NEAU-G5</strain>
    </source>
</reference>
<accession>A0ABS6BF86</accession>
<evidence type="ECO:0000313" key="6">
    <source>
        <dbReference type="Proteomes" id="UP000733379"/>
    </source>
</evidence>
<dbReference type="EMBL" id="JAHKNI010000030">
    <property type="protein sequence ID" value="MBU3068095.1"/>
    <property type="molecule type" value="Genomic_DNA"/>
</dbReference>
<comment type="caution">
    <text evidence="5">The sequence shown here is derived from an EMBL/GenBank/DDBJ whole genome shotgun (WGS) entry which is preliminary data.</text>
</comment>
<keyword evidence="5" id="KW-0378">Hydrolase</keyword>
<evidence type="ECO:0000259" key="4">
    <source>
        <dbReference type="Pfam" id="PF00975"/>
    </source>
</evidence>
<dbReference type="Proteomes" id="UP000733379">
    <property type="component" value="Unassembled WGS sequence"/>
</dbReference>
<keyword evidence="6" id="KW-1185">Reference proteome</keyword>
<dbReference type="Gene3D" id="3.40.50.1820">
    <property type="entry name" value="alpha/beta hydrolase"/>
    <property type="match status" value="1"/>
</dbReference>